<comment type="caution">
    <text evidence="1">The sequence shown here is derived from an EMBL/GenBank/DDBJ whole genome shotgun (WGS) entry which is preliminary data.</text>
</comment>
<dbReference type="RefSeq" id="WP_131890113.1">
    <property type="nucleotide sequence ID" value="NZ_SMKZ01000001.1"/>
</dbReference>
<protein>
    <submittedName>
        <fullName evidence="1">Uncharacterized protein</fullName>
    </submittedName>
</protein>
<organism evidence="1 2">
    <name type="scientific">Jiangella asiatica</name>
    <dbReference type="NCBI Taxonomy" id="2530372"/>
    <lineage>
        <taxon>Bacteria</taxon>
        <taxon>Bacillati</taxon>
        <taxon>Actinomycetota</taxon>
        <taxon>Actinomycetes</taxon>
        <taxon>Jiangellales</taxon>
        <taxon>Jiangellaceae</taxon>
        <taxon>Jiangella</taxon>
    </lineage>
</organism>
<keyword evidence="2" id="KW-1185">Reference proteome</keyword>
<dbReference type="OrthoDB" id="3492053at2"/>
<reference evidence="1 2" key="1">
    <citation type="submission" date="2019-03" db="EMBL/GenBank/DDBJ databases">
        <title>Draft genome sequences of novel Actinobacteria.</title>
        <authorList>
            <person name="Sahin N."/>
            <person name="Ay H."/>
            <person name="Saygin H."/>
        </authorList>
    </citation>
    <scope>NUCLEOTIDE SEQUENCE [LARGE SCALE GENOMIC DNA]</scope>
    <source>
        <strain evidence="1 2">5K138</strain>
    </source>
</reference>
<evidence type="ECO:0000313" key="2">
    <source>
        <dbReference type="Proteomes" id="UP000294739"/>
    </source>
</evidence>
<gene>
    <name evidence="1" type="ORF">E1269_01140</name>
</gene>
<evidence type="ECO:0000313" key="1">
    <source>
        <dbReference type="EMBL" id="TDE15928.1"/>
    </source>
</evidence>
<accession>A0A4V2Z4J9</accession>
<dbReference type="InParanoid" id="A0A4V2Z4J9"/>
<sequence length="640" mass="70256">MYPDDQGGGGEYTSIDVDALGSAVEDLDATLTGLTDHISGLESDFDYFGVDKANFNNLIAAKSDLESIMPDMRRRHSLAVQLLAQQQSTGWAGDGVLRVQSTDILNDDFASISDAQDAGRELAEQVNNAEGDIPPEVYEQLEQYGHDPDFAEAFVNGLDPEAAGLMLVEVDELANEYGDAADDGPQLAVANVFATASFRIDYDAEFIGEMNQALLDMGATEESIRLVDRISALTQHGSWDHGSLAAFADAALHGDHDSVGTVHDWADIYAGLARNPRASAEYMAEHEDEVWEQLQVRGPTTDDEDYQAAFAAFIESATVDAGPIYARLGLYDEDLPNLAEQNAAFLIGQFGTLEEPFPFYDTYRTTFVNITEEYWDDLVYSMSQPAGVSDNPNRDGIEVSADAWQAFVTEGMRNPEGAARLHQMVSSWYHDHIEGAAGSENGLEHYWDDMMALNMAGMFSQSWETVLAEIEADEAARAAFVQSLVDAGFQLIPPNPQTIIDMAKDEFIGALKDTITSAIVGATAGEGPPDLDYSFSGSHHTWVHTAVSEFNALQGEDGFPTYNDGDVTWEADPHFYEELYGGDFTDGDRIIEPYDEYGNENPDFPWDDPDALHAFNQWLQDPAMQVYLGENKPGLFTTPR</sequence>
<dbReference type="Proteomes" id="UP000294739">
    <property type="component" value="Unassembled WGS sequence"/>
</dbReference>
<name>A0A4V2Z4J9_9ACTN</name>
<dbReference type="AlphaFoldDB" id="A0A4V2Z4J9"/>
<proteinExistence type="predicted"/>
<dbReference type="EMBL" id="SMKZ01000001">
    <property type="protein sequence ID" value="TDE15928.1"/>
    <property type="molecule type" value="Genomic_DNA"/>
</dbReference>